<dbReference type="PANTHER" id="PTHR43877">
    <property type="entry name" value="AMINOALKYLPHOSPHONATE N-ACETYLTRANSFERASE-RELATED-RELATED"/>
    <property type="match status" value="1"/>
</dbReference>
<evidence type="ECO:0000313" key="5">
    <source>
        <dbReference type="Proteomes" id="UP000501891"/>
    </source>
</evidence>
<keyword evidence="2" id="KW-0012">Acyltransferase</keyword>
<reference evidence="4" key="1">
    <citation type="submission" date="2020-04" db="EMBL/GenBank/DDBJ databases">
        <title>A desert anoxygenic phototrophic bacterium fixes CO2 using RubisCO under aerobic conditions.</title>
        <authorList>
            <person name="Tang K."/>
        </authorList>
    </citation>
    <scope>NUCLEOTIDE SEQUENCE [LARGE SCALE GENOMIC DNA]</scope>
    <source>
        <strain evidence="4">MIMtkB3</strain>
    </source>
</reference>
<evidence type="ECO:0000256" key="2">
    <source>
        <dbReference type="ARBA" id="ARBA00023315"/>
    </source>
</evidence>
<dbReference type="CDD" id="cd04301">
    <property type="entry name" value="NAT_SF"/>
    <property type="match status" value="1"/>
</dbReference>
<evidence type="ECO:0000256" key="1">
    <source>
        <dbReference type="ARBA" id="ARBA00022679"/>
    </source>
</evidence>
<dbReference type="PROSITE" id="PS51186">
    <property type="entry name" value="GNAT"/>
    <property type="match status" value="1"/>
</dbReference>
<keyword evidence="1" id="KW-0808">Transferase</keyword>
<dbReference type="Gene3D" id="3.40.630.30">
    <property type="match status" value="1"/>
</dbReference>
<keyword evidence="5" id="KW-1185">Reference proteome</keyword>
<feature type="domain" description="N-acetyltransferase" evidence="3">
    <location>
        <begin position="1"/>
        <end position="152"/>
    </location>
</feature>
<gene>
    <name evidence="4" type="ORF">HHL28_10515</name>
</gene>
<name>A0A858R7U1_9PROT</name>
<dbReference type="AlphaFoldDB" id="A0A858R7U1"/>
<dbReference type="Proteomes" id="UP000501891">
    <property type="component" value="Chromosome"/>
</dbReference>
<dbReference type="GO" id="GO:0016747">
    <property type="term" value="F:acyltransferase activity, transferring groups other than amino-acyl groups"/>
    <property type="evidence" value="ECO:0007669"/>
    <property type="project" value="InterPro"/>
</dbReference>
<dbReference type="KEGG" id="acru:HHL28_10515"/>
<dbReference type="EMBL" id="CP051775">
    <property type="protein sequence ID" value="QJE73468.1"/>
    <property type="molecule type" value="Genomic_DNA"/>
</dbReference>
<evidence type="ECO:0000259" key="3">
    <source>
        <dbReference type="PROSITE" id="PS51186"/>
    </source>
</evidence>
<dbReference type="InterPro" id="IPR000182">
    <property type="entry name" value="GNAT_dom"/>
</dbReference>
<organism evidence="4 5">
    <name type="scientific">Aerophototrophica crusticola</name>
    <dbReference type="NCBI Taxonomy" id="1709002"/>
    <lineage>
        <taxon>Bacteria</taxon>
        <taxon>Pseudomonadati</taxon>
        <taxon>Pseudomonadota</taxon>
        <taxon>Alphaproteobacteria</taxon>
        <taxon>Rhodospirillales</taxon>
        <taxon>Rhodospirillaceae</taxon>
        <taxon>Aerophototrophica</taxon>
    </lineage>
</organism>
<dbReference type="SUPFAM" id="SSF55729">
    <property type="entry name" value="Acyl-CoA N-acyltransferases (Nat)"/>
    <property type="match status" value="1"/>
</dbReference>
<dbReference type="Pfam" id="PF00583">
    <property type="entry name" value="Acetyltransf_1"/>
    <property type="match status" value="1"/>
</dbReference>
<dbReference type="InterPro" id="IPR050832">
    <property type="entry name" value="Bact_Acetyltransf"/>
</dbReference>
<dbReference type="InterPro" id="IPR016181">
    <property type="entry name" value="Acyl_CoA_acyltransferase"/>
</dbReference>
<sequence length="152" mass="16842">MPIRAAIPEDDPLVVRHYLAVWDSYGTPADHYRADAGALVLAWLAEARAQQGLGVFLAEEDGQAVGSACCQRFQTPYPDVIQPTRRNPGYVWSVYVEPNWRGRGLARLLVTRAVEHLRGIGCSRVLLHASQAGRGVYERLGFVPGSEMRLEL</sequence>
<proteinExistence type="predicted"/>
<dbReference type="PANTHER" id="PTHR43877:SF1">
    <property type="entry name" value="ACETYLTRANSFERASE"/>
    <property type="match status" value="1"/>
</dbReference>
<evidence type="ECO:0000313" key="4">
    <source>
        <dbReference type="EMBL" id="QJE73468.1"/>
    </source>
</evidence>
<protein>
    <submittedName>
        <fullName evidence="4">GNAT family N-acetyltransferase</fullName>
    </submittedName>
</protein>
<accession>A0A858R7U1</accession>